<keyword evidence="1" id="KW-0175">Coiled coil</keyword>
<reference evidence="3" key="1">
    <citation type="journal article" date="2023" name="Commun. Biol.">
        <title>Genome analysis of Parmales, the sister group of diatoms, reveals the evolutionary specialization of diatoms from phago-mixotrophs to photoautotrophs.</title>
        <authorList>
            <person name="Ban H."/>
            <person name="Sato S."/>
            <person name="Yoshikawa S."/>
            <person name="Yamada K."/>
            <person name="Nakamura Y."/>
            <person name="Ichinomiya M."/>
            <person name="Sato N."/>
            <person name="Blanc-Mathieu R."/>
            <person name="Endo H."/>
            <person name="Kuwata A."/>
            <person name="Ogata H."/>
        </authorList>
    </citation>
    <scope>NUCLEOTIDE SEQUENCE [LARGE SCALE GENOMIC DNA]</scope>
</reference>
<proteinExistence type="predicted"/>
<feature type="coiled-coil region" evidence="1">
    <location>
        <begin position="97"/>
        <end position="127"/>
    </location>
</feature>
<protein>
    <submittedName>
        <fullName evidence="2">Uncharacterized protein</fullName>
    </submittedName>
</protein>
<comment type="caution">
    <text evidence="2">The sequence shown here is derived from an EMBL/GenBank/DDBJ whole genome shotgun (WGS) entry which is preliminary data.</text>
</comment>
<evidence type="ECO:0000256" key="1">
    <source>
        <dbReference type="SAM" id="Coils"/>
    </source>
</evidence>
<gene>
    <name evidence="2" type="ORF">TL16_g11825</name>
</gene>
<sequence length="203" mass="23475">MHNTVFQLVASHLAGLRSEFNNSNTFSPSPQFEKIKQEEIKKVNAQKAAEQLRQREMDEKAATAAAKLAEERGIQIAVDRQAILMQAEEDMIGMGNADEAELEERELKEEEDIEKEKETRKKIYEKREEEFDKKIREEMLKAAEDLDAIMIKRGRREGTKGGGRAVKGVALKKIKKRKRQRVQKLELLWEDEDGEAENMQIDF</sequence>
<dbReference type="AlphaFoldDB" id="A0A9W7EU14"/>
<name>A0A9W7EU14_9STRA</name>
<dbReference type="EMBL" id="BLQM01000453">
    <property type="protein sequence ID" value="GMH90632.1"/>
    <property type="molecule type" value="Genomic_DNA"/>
</dbReference>
<accession>A0A9W7EU14</accession>
<organism evidence="2 3">
    <name type="scientific">Triparma laevis f. inornata</name>
    <dbReference type="NCBI Taxonomy" id="1714386"/>
    <lineage>
        <taxon>Eukaryota</taxon>
        <taxon>Sar</taxon>
        <taxon>Stramenopiles</taxon>
        <taxon>Ochrophyta</taxon>
        <taxon>Bolidophyceae</taxon>
        <taxon>Parmales</taxon>
        <taxon>Triparmaceae</taxon>
        <taxon>Triparma</taxon>
    </lineage>
</organism>
<dbReference type="Proteomes" id="UP001162640">
    <property type="component" value="Unassembled WGS sequence"/>
</dbReference>
<evidence type="ECO:0000313" key="3">
    <source>
        <dbReference type="Proteomes" id="UP001162640"/>
    </source>
</evidence>
<evidence type="ECO:0000313" key="2">
    <source>
        <dbReference type="EMBL" id="GMH90632.1"/>
    </source>
</evidence>